<gene>
    <name evidence="2" type="ORF">DFP98_111131</name>
</gene>
<dbReference type="EMBL" id="QRDZ01000011">
    <property type="protein sequence ID" value="RED76747.1"/>
    <property type="molecule type" value="Genomic_DNA"/>
</dbReference>
<evidence type="ECO:0000313" key="3">
    <source>
        <dbReference type="Proteomes" id="UP000256977"/>
    </source>
</evidence>
<proteinExistence type="predicted"/>
<dbReference type="RefSeq" id="WP_116061543.1">
    <property type="nucleotide sequence ID" value="NZ_QRDZ01000011.1"/>
</dbReference>
<sequence length="358" mass="38796">MSASSIRTMNRTLLLAAAPFIGLLTWMLVSNVELTLSGSAYPAHEMQPIDLNDGSESVRGGLSAAESLAQGTGHSIKKQISLYNKTNDDMNQIAAIASKQAARPHQIYDKRITSKLGKPSNTMNSDKLTAQLFDLKADNFRGYALKIKLKKGEAMKLVLGKDENGGAETTLEAVKRYKAAIGINGGGFADGGGKRYPLSTTIVDGEYVSGFQPTFKDLFFVGMSESNKLIGGKFTSKSQLDSANPKFGASFVPILLQNGRMTEIPLKWQTSPKRAPRTVIANYKDDQLLFLVVDGYNEKGSSGATLMEMQILLKRYGAINGYNLDGGGSTSLVWNGRVVNNPSDGQLRKLPTNFLFFS</sequence>
<dbReference type="OrthoDB" id="9816453at2"/>
<dbReference type="Proteomes" id="UP000256977">
    <property type="component" value="Unassembled WGS sequence"/>
</dbReference>
<comment type="caution">
    <text evidence="2">The sequence shown here is derived from an EMBL/GenBank/DDBJ whole genome shotgun (WGS) entry which is preliminary data.</text>
</comment>
<dbReference type="PANTHER" id="PTHR40446:SF2">
    <property type="entry name" value="N-ACETYLGLUCOSAMINE-1-PHOSPHODIESTER ALPHA-N-ACETYLGLUCOSAMINIDASE"/>
    <property type="match status" value="1"/>
</dbReference>
<reference evidence="2 3" key="1">
    <citation type="submission" date="2018-07" db="EMBL/GenBank/DDBJ databases">
        <title>Genomic Encyclopedia of Type Strains, Phase III (KMG-III): the genomes of soil and plant-associated and newly described type strains.</title>
        <authorList>
            <person name="Whitman W."/>
        </authorList>
    </citation>
    <scope>NUCLEOTIDE SEQUENCE [LARGE SCALE GENOMIC DNA]</scope>
    <source>
        <strain evidence="2 3">CECT 7287</strain>
    </source>
</reference>
<dbReference type="PANTHER" id="PTHR40446">
    <property type="entry name" value="N-ACETYLGLUCOSAMINE-1-PHOSPHODIESTER ALPHA-N-ACETYLGLUCOSAMINIDASE"/>
    <property type="match status" value="1"/>
</dbReference>
<dbReference type="InterPro" id="IPR018711">
    <property type="entry name" value="NAGPA"/>
</dbReference>
<dbReference type="Pfam" id="PF09992">
    <property type="entry name" value="NAGPA"/>
    <property type="match status" value="1"/>
</dbReference>
<name>A0A3D9JT87_9BACL</name>
<evidence type="ECO:0000313" key="2">
    <source>
        <dbReference type="EMBL" id="RED76747.1"/>
    </source>
</evidence>
<accession>A0A3D9JT87</accession>
<keyword evidence="3" id="KW-1185">Reference proteome</keyword>
<dbReference type="AlphaFoldDB" id="A0A3D9JT87"/>
<feature type="domain" description="Phosphodiester glycosidase" evidence="1">
    <location>
        <begin position="178"/>
        <end position="357"/>
    </location>
</feature>
<protein>
    <submittedName>
        <fullName evidence="2">Uncharacterized protein DUF2233</fullName>
    </submittedName>
</protein>
<evidence type="ECO:0000259" key="1">
    <source>
        <dbReference type="Pfam" id="PF09992"/>
    </source>
</evidence>
<organism evidence="2 3">
    <name type="scientific">Cohnella phaseoli</name>
    <dbReference type="NCBI Taxonomy" id="456490"/>
    <lineage>
        <taxon>Bacteria</taxon>
        <taxon>Bacillati</taxon>
        <taxon>Bacillota</taxon>
        <taxon>Bacilli</taxon>
        <taxon>Bacillales</taxon>
        <taxon>Paenibacillaceae</taxon>
        <taxon>Cohnella</taxon>
    </lineage>
</organism>